<keyword evidence="1" id="KW-0812">Transmembrane</keyword>
<comment type="caution">
    <text evidence="2">The sequence shown here is derived from an EMBL/GenBank/DDBJ whole genome shotgun (WGS) entry which is preliminary data.</text>
</comment>
<keyword evidence="1" id="KW-1133">Transmembrane helix</keyword>
<keyword evidence="1" id="KW-0472">Membrane</keyword>
<sequence>MSTTKFVEVMSKLNVNRHMEKNKLSRKIFGVIWLLVSMSLTWIFFLKPCLEYTGYKANQAFEAIEVYEKAKEGDQQGLIALEQMTHMDSYLANIFLQQIYLGDSIAKSGINIDDEYADLGKVDTSKSDNLILQALREYSDMELRMVLSANAGKWSTDKQKMTDQLATMSGAKPSVRNRLILEYTTTMTDTQKEMLSACYKKLNEKLSNPVWIMANLRSIGTCSSYSANAFDILKNGTREYK</sequence>
<dbReference type="AlphaFoldDB" id="A0A8I1EFM7"/>
<evidence type="ECO:0000313" key="3">
    <source>
        <dbReference type="Proteomes" id="UP000637061"/>
    </source>
</evidence>
<proteinExistence type="predicted"/>
<evidence type="ECO:0000256" key="1">
    <source>
        <dbReference type="SAM" id="Phobius"/>
    </source>
</evidence>
<accession>A0A8I1EFM7</accession>
<gene>
    <name evidence="2" type="ORF">JEU22_17880</name>
</gene>
<organism evidence="2 3">
    <name type="scientific">Pseudomonas putida</name>
    <name type="common">Arthrobacter siderocapsulatus</name>
    <dbReference type="NCBI Taxonomy" id="303"/>
    <lineage>
        <taxon>Bacteria</taxon>
        <taxon>Pseudomonadati</taxon>
        <taxon>Pseudomonadota</taxon>
        <taxon>Gammaproteobacteria</taxon>
        <taxon>Pseudomonadales</taxon>
        <taxon>Pseudomonadaceae</taxon>
        <taxon>Pseudomonas</taxon>
    </lineage>
</organism>
<dbReference type="EMBL" id="JAEHTE010000023">
    <property type="protein sequence ID" value="MBI6885779.1"/>
    <property type="molecule type" value="Genomic_DNA"/>
</dbReference>
<name>A0A8I1EFM7_PSEPU</name>
<evidence type="ECO:0000313" key="2">
    <source>
        <dbReference type="EMBL" id="MBI6885779.1"/>
    </source>
</evidence>
<protein>
    <submittedName>
        <fullName evidence="2">Uncharacterized protein</fullName>
    </submittedName>
</protein>
<dbReference type="RefSeq" id="WP_198747707.1">
    <property type="nucleotide sequence ID" value="NZ_JAEHTE010000023.1"/>
</dbReference>
<dbReference type="Proteomes" id="UP000637061">
    <property type="component" value="Unassembled WGS sequence"/>
</dbReference>
<feature type="transmembrane region" description="Helical" evidence="1">
    <location>
        <begin position="28"/>
        <end position="46"/>
    </location>
</feature>
<reference evidence="2" key="1">
    <citation type="submission" date="2020-12" db="EMBL/GenBank/DDBJ databases">
        <title>Enhanced detection system for hospital associated transmission using whole genome sequencing surveillance.</title>
        <authorList>
            <person name="Harrison L.H."/>
            <person name="Van Tyne D."/>
            <person name="Marsh J.W."/>
            <person name="Griffith M.P."/>
            <person name="Snyder D.J."/>
            <person name="Cooper V.S."/>
            <person name="Mustapha M."/>
        </authorList>
    </citation>
    <scope>NUCLEOTIDE SEQUENCE</scope>
    <source>
        <strain evidence="2">PSB00042</strain>
    </source>
</reference>